<dbReference type="PANTHER" id="PTHR22550:SF5">
    <property type="entry name" value="LEUCINE ZIPPER PROTEIN 4"/>
    <property type="match status" value="1"/>
</dbReference>
<name>A0A644WZI8_9ZZZZ</name>
<keyword evidence="1 2" id="KW-0472">Membrane</keyword>
<dbReference type="PANTHER" id="PTHR22550">
    <property type="entry name" value="SPORE GERMINATION PROTEIN"/>
    <property type="match status" value="1"/>
</dbReference>
<feature type="transmembrane region" description="Helical" evidence="2">
    <location>
        <begin position="435"/>
        <end position="461"/>
    </location>
</feature>
<gene>
    <name evidence="3" type="primary">gerBA_13</name>
    <name evidence="3" type="ORF">SDC9_55578</name>
</gene>
<dbReference type="GO" id="GO:0009847">
    <property type="term" value="P:spore germination"/>
    <property type="evidence" value="ECO:0007669"/>
    <property type="project" value="InterPro"/>
</dbReference>
<dbReference type="PIRSF" id="PIRSF005690">
    <property type="entry name" value="GerBA"/>
    <property type="match status" value="1"/>
</dbReference>
<dbReference type="GO" id="GO:0016020">
    <property type="term" value="C:membrane"/>
    <property type="evidence" value="ECO:0007669"/>
    <property type="project" value="InterPro"/>
</dbReference>
<feature type="transmembrane region" description="Helical" evidence="2">
    <location>
        <begin position="406"/>
        <end position="423"/>
    </location>
</feature>
<dbReference type="EMBL" id="VSSQ01001549">
    <property type="protein sequence ID" value="MPM09262.1"/>
    <property type="molecule type" value="Genomic_DNA"/>
</dbReference>
<evidence type="ECO:0000313" key="3">
    <source>
        <dbReference type="EMBL" id="MPM09262.1"/>
    </source>
</evidence>
<keyword evidence="2" id="KW-0812">Transmembrane</keyword>
<proteinExistence type="predicted"/>
<accession>A0A644WZI8</accession>
<dbReference type="InterPro" id="IPR004995">
    <property type="entry name" value="Spore_Ger"/>
</dbReference>
<reference evidence="3" key="1">
    <citation type="submission" date="2019-08" db="EMBL/GenBank/DDBJ databases">
        <authorList>
            <person name="Kucharzyk K."/>
            <person name="Murdoch R.W."/>
            <person name="Higgins S."/>
            <person name="Loffler F."/>
        </authorList>
    </citation>
    <scope>NUCLEOTIDE SEQUENCE</scope>
</reference>
<dbReference type="Pfam" id="PF03323">
    <property type="entry name" value="GerA"/>
    <property type="match status" value="1"/>
</dbReference>
<evidence type="ECO:0000256" key="1">
    <source>
        <dbReference type="ARBA" id="ARBA00023136"/>
    </source>
</evidence>
<feature type="transmembrane region" description="Helical" evidence="2">
    <location>
        <begin position="312"/>
        <end position="334"/>
    </location>
</feature>
<sequence>MGQLFQNRRQKKINNRTEQMNKNSEDNLLSDSFDKNIQTVSSLFEDVDILRIKYIENNHDKNQKYCIIFCDGMVNASIINESIIKPLMLSCVSVKSKDMLDTIVTQIIQIGKMEKTNKINDVVEAIAGGDTILFVDGTEQALILNAKGFQTRSITEPDNEKNLNGPREGFTESLMLNLSMIRRKVLTSDLKMKYYSLGQRTNTKACICYMKGIVNNEILAELYRRLDEIKIDGMLDTNYITELIKDAQLSPFRTTGYTERPDVVIGKLLEGRIAIFLDGTPDVLTIPYLFIENFQSSEDYYLSFFYSSFSRLLRIIGFFLTVTVPALYIAVVAFHQEMMPMNLFISIAAERQSVPFPAALEAFLMLIVFDILRETGIRMPTNTGQALSIVGALVIGQAAVEAKLVAAPMIIVVALTGITNLLIPKMNAPVIYVRLMLLALASCFGFFGLILGISCVLIHVINLRSFGIPQVTLSGNLKYQKIKDIIIRAPWWQMIQRPGFAGDNVRMKNGGNQHD</sequence>
<evidence type="ECO:0000256" key="2">
    <source>
        <dbReference type="SAM" id="Phobius"/>
    </source>
</evidence>
<dbReference type="InterPro" id="IPR050768">
    <property type="entry name" value="UPF0353/GerABKA_families"/>
</dbReference>
<protein>
    <submittedName>
        <fullName evidence="3">Spore germination protein B1</fullName>
    </submittedName>
</protein>
<keyword evidence="2" id="KW-1133">Transmembrane helix</keyword>
<organism evidence="3">
    <name type="scientific">bioreactor metagenome</name>
    <dbReference type="NCBI Taxonomy" id="1076179"/>
    <lineage>
        <taxon>unclassified sequences</taxon>
        <taxon>metagenomes</taxon>
        <taxon>ecological metagenomes</taxon>
    </lineage>
</organism>
<dbReference type="AlphaFoldDB" id="A0A644WZI8"/>
<comment type="caution">
    <text evidence="3">The sequence shown here is derived from an EMBL/GenBank/DDBJ whole genome shotgun (WGS) entry which is preliminary data.</text>
</comment>